<protein>
    <submittedName>
        <fullName evidence="1">Uncharacterized protein</fullName>
    </submittedName>
</protein>
<reference evidence="1" key="1">
    <citation type="submission" date="2021-01" db="EMBL/GenBank/DDBJ databases">
        <title>Adiantum capillus-veneris genome.</title>
        <authorList>
            <person name="Fang Y."/>
            <person name="Liao Q."/>
        </authorList>
    </citation>
    <scope>NUCLEOTIDE SEQUENCE</scope>
    <source>
        <strain evidence="1">H3</strain>
        <tissue evidence="1">Leaf</tissue>
    </source>
</reference>
<comment type="caution">
    <text evidence="1">The sequence shown here is derived from an EMBL/GenBank/DDBJ whole genome shotgun (WGS) entry which is preliminary data.</text>
</comment>
<dbReference type="Proteomes" id="UP000886520">
    <property type="component" value="Chromosome 25"/>
</dbReference>
<evidence type="ECO:0000313" key="1">
    <source>
        <dbReference type="EMBL" id="KAI5059012.1"/>
    </source>
</evidence>
<dbReference type="AlphaFoldDB" id="A0A9D4U0L1"/>
<proteinExistence type="predicted"/>
<name>A0A9D4U0L1_ADICA</name>
<gene>
    <name evidence="1" type="ORF">GOP47_0025331</name>
</gene>
<organism evidence="1 2">
    <name type="scientific">Adiantum capillus-veneris</name>
    <name type="common">Maidenhair fern</name>
    <dbReference type="NCBI Taxonomy" id="13818"/>
    <lineage>
        <taxon>Eukaryota</taxon>
        <taxon>Viridiplantae</taxon>
        <taxon>Streptophyta</taxon>
        <taxon>Embryophyta</taxon>
        <taxon>Tracheophyta</taxon>
        <taxon>Polypodiopsida</taxon>
        <taxon>Polypodiidae</taxon>
        <taxon>Polypodiales</taxon>
        <taxon>Pteridineae</taxon>
        <taxon>Pteridaceae</taxon>
        <taxon>Vittarioideae</taxon>
        <taxon>Adiantum</taxon>
    </lineage>
</organism>
<evidence type="ECO:0000313" key="2">
    <source>
        <dbReference type="Proteomes" id="UP000886520"/>
    </source>
</evidence>
<keyword evidence="2" id="KW-1185">Reference proteome</keyword>
<sequence length="85" mass="9461">MNDVCALLASRAHFRVTRLPSAEYRSWMAAMAAVSVLPPTDLQKRPDEGLHDATAALSTLWQKGLTNHDDVYSDNVQPPWLEKSP</sequence>
<dbReference type="EMBL" id="JABFUD020000025">
    <property type="protein sequence ID" value="KAI5059012.1"/>
    <property type="molecule type" value="Genomic_DNA"/>
</dbReference>
<accession>A0A9D4U0L1</accession>